<dbReference type="SUPFAM" id="SSF56317">
    <property type="entry name" value="Carbon-nitrogen hydrolase"/>
    <property type="match status" value="1"/>
</dbReference>
<proteinExistence type="predicted"/>
<keyword evidence="2" id="KW-1003">Cell membrane</keyword>
<protein>
    <recommendedName>
        <fullName evidence="9">CN hydrolase domain-containing protein</fullName>
    </recommendedName>
</protein>
<dbReference type="PANTHER" id="PTHR38686:SF1">
    <property type="entry name" value="APOLIPOPROTEIN N-ACYLTRANSFERASE"/>
    <property type="match status" value="1"/>
</dbReference>
<evidence type="ECO:0000256" key="3">
    <source>
        <dbReference type="ARBA" id="ARBA00022679"/>
    </source>
</evidence>
<evidence type="ECO:0000256" key="1">
    <source>
        <dbReference type="ARBA" id="ARBA00004651"/>
    </source>
</evidence>
<dbReference type="GO" id="GO:0005886">
    <property type="term" value="C:plasma membrane"/>
    <property type="evidence" value="ECO:0007669"/>
    <property type="project" value="UniProtKB-SubCell"/>
</dbReference>
<gene>
    <name evidence="10" type="ORF">METZ01_LOCUS190789</name>
</gene>
<keyword evidence="6 8" id="KW-0472">Membrane</keyword>
<evidence type="ECO:0000256" key="8">
    <source>
        <dbReference type="SAM" id="Phobius"/>
    </source>
</evidence>
<evidence type="ECO:0000256" key="7">
    <source>
        <dbReference type="ARBA" id="ARBA00023315"/>
    </source>
</evidence>
<evidence type="ECO:0000313" key="10">
    <source>
        <dbReference type="EMBL" id="SVB37935.1"/>
    </source>
</evidence>
<evidence type="ECO:0000256" key="5">
    <source>
        <dbReference type="ARBA" id="ARBA00022989"/>
    </source>
</evidence>
<evidence type="ECO:0000259" key="9">
    <source>
        <dbReference type="PROSITE" id="PS50263"/>
    </source>
</evidence>
<dbReference type="PROSITE" id="PS50263">
    <property type="entry name" value="CN_HYDROLASE"/>
    <property type="match status" value="1"/>
</dbReference>
<evidence type="ECO:0000256" key="6">
    <source>
        <dbReference type="ARBA" id="ARBA00023136"/>
    </source>
</evidence>
<accession>A0A382DI31</accession>
<keyword evidence="4 8" id="KW-0812">Transmembrane</keyword>
<keyword evidence="7" id="KW-0012">Acyltransferase</keyword>
<dbReference type="InterPro" id="IPR004563">
    <property type="entry name" value="Apolipo_AcylTrfase"/>
</dbReference>
<dbReference type="EMBL" id="UINC01039447">
    <property type="protein sequence ID" value="SVB37935.1"/>
    <property type="molecule type" value="Genomic_DNA"/>
</dbReference>
<dbReference type="GO" id="GO:0042158">
    <property type="term" value="P:lipoprotein biosynthetic process"/>
    <property type="evidence" value="ECO:0007669"/>
    <property type="project" value="InterPro"/>
</dbReference>
<keyword evidence="5 8" id="KW-1133">Transmembrane helix</keyword>
<feature type="transmembrane region" description="Helical" evidence="8">
    <location>
        <begin position="75"/>
        <end position="93"/>
    </location>
</feature>
<dbReference type="GO" id="GO:0016410">
    <property type="term" value="F:N-acyltransferase activity"/>
    <property type="evidence" value="ECO:0007669"/>
    <property type="project" value="InterPro"/>
</dbReference>
<dbReference type="AlphaFoldDB" id="A0A382DI31"/>
<evidence type="ECO:0000256" key="4">
    <source>
        <dbReference type="ARBA" id="ARBA00022692"/>
    </source>
</evidence>
<keyword evidence="3" id="KW-0808">Transferase</keyword>
<feature type="non-terminal residue" evidence="10">
    <location>
        <position position="1"/>
    </location>
</feature>
<organism evidence="10">
    <name type="scientific">marine metagenome</name>
    <dbReference type="NCBI Taxonomy" id="408172"/>
    <lineage>
        <taxon>unclassified sequences</taxon>
        <taxon>metagenomes</taxon>
        <taxon>ecological metagenomes</taxon>
    </lineage>
</organism>
<sequence>WYTKAPEPQQHAKRCIYRAIENRRSVVRCANTGISMIVDPYGNITHQSQLNNSDIINANVTISDRKTFYTKYGNLFSILNLFTLILIGLFTAFKKITK</sequence>
<comment type="subcellular location">
    <subcellularLocation>
        <location evidence="1">Cell membrane</location>
        <topology evidence="1">Multi-pass membrane protein</topology>
    </subcellularLocation>
</comment>
<dbReference type="Gene3D" id="3.60.110.10">
    <property type="entry name" value="Carbon-nitrogen hydrolase"/>
    <property type="match status" value="1"/>
</dbReference>
<feature type="domain" description="CN hydrolase" evidence="9">
    <location>
        <begin position="1"/>
        <end position="62"/>
    </location>
</feature>
<dbReference type="InterPro" id="IPR003010">
    <property type="entry name" value="C-N_Hydrolase"/>
</dbReference>
<name>A0A382DI31_9ZZZZ</name>
<evidence type="ECO:0000256" key="2">
    <source>
        <dbReference type="ARBA" id="ARBA00022475"/>
    </source>
</evidence>
<reference evidence="10" key="1">
    <citation type="submission" date="2018-05" db="EMBL/GenBank/DDBJ databases">
        <authorList>
            <person name="Lanie J.A."/>
            <person name="Ng W.-L."/>
            <person name="Kazmierczak K.M."/>
            <person name="Andrzejewski T.M."/>
            <person name="Davidsen T.M."/>
            <person name="Wayne K.J."/>
            <person name="Tettelin H."/>
            <person name="Glass J.I."/>
            <person name="Rusch D."/>
            <person name="Podicherti R."/>
            <person name="Tsui H.-C.T."/>
            <person name="Winkler M.E."/>
        </authorList>
    </citation>
    <scope>NUCLEOTIDE SEQUENCE</scope>
</reference>
<dbReference type="PANTHER" id="PTHR38686">
    <property type="entry name" value="APOLIPOPROTEIN N-ACYLTRANSFERASE"/>
    <property type="match status" value="1"/>
</dbReference>
<dbReference type="Pfam" id="PF00795">
    <property type="entry name" value="CN_hydrolase"/>
    <property type="match status" value="1"/>
</dbReference>
<dbReference type="InterPro" id="IPR036526">
    <property type="entry name" value="C-N_Hydrolase_sf"/>
</dbReference>